<feature type="domain" description="VOC" evidence="1">
    <location>
        <begin position="50"/>
        <end position="168"/>
    </location>
</feature>
<dbReference type="Proteomes" id="UP000192333">
    <property type="component" value="Chromosome I"/>
</dbReference>
<organism evidence="2 3">
    <name type="scientific">Aquiflexum balticum DSM 16537</name>
    <dbReference type="NCBI Taxonomy" id="758820"/>
    <lineage>
        <taxon>Bacteria</taxon>
        <taxon>Pseudomonadati</taxon>
        <taxon>Bacteroidota</taxon>
        <taxon>Cytophagia</taxon>
        <taxon>Cytophagales</taxon>
        <taxon>Cyclobacteriaceae</taxon>
        <taxon>Aquiflexum</taxon>
    </lineage>
</organism>
<dbReference type="PROSITE" id="PS51819">
    <property type="entry name" value="VOC"/>
    <property type="match status" value="1"/>
</dbReference>
<proteinExistence type="predicted"/>
<sequence>MKKYLSIVSGLSLSFILGFYLNSTPPSQIKETSLISVNQFNPAMQNIKLGAFSVSLSVKDLKISKEFYENLGFSVFAGSMESNYLIMKNEDTLIGLFQGMFEGNILTFNPGWDQDAGAVGVFDDVRLIQKHLKDNGIKLETEADEKTSGPASLMLKDPDGNIILIDQHI</sequence>
<dbReference type="AlphaFoldDB" id="A0A1W2H5N3"/>
<dbReference type="InterPro" id="IPR037523">
    <property type="entry name" value="VOC_core"/>
</dbReference>
<dbReference type="EMBL" id="LT838813">
    <property type="protein sequence ID" value="SMD44245.1"/>
    <property type="molecule type" value="Genomic_DNA"/>
</dbReference>
<accession>A0A1W2H5N3</accession>
<dbReference type="GO" id="GO:0051213">
    <property type="term" value="F:dioxygenase activity"/>
    <property type="evidence" value="ECO:0007669"/>
    <property type="project" value="UniProtKB-KW"/>
</dbReference>
<keyword evidence="3" id="KW-1185">Reference proteome</keyword>
<dbReference type="Pfam" id="PF00903">
    <property type="entry name" value="Glyoxalase"/>
    <property type="match status" value="1"/>
</dbReference>
<dbReference type="SUPFAM" id="SSF54593">
    <property type="entry name" value="Glyoxalase/Bleomycin resistance protein/Dihydroxybiphenyl dioxygenase"/>
    <property type="match status" value="1"/>
</dbReference>
<keyword evidence="2" id="KW-0560">Oxidoreductase</keyword>
<dbReference type="InterPro" id="IPR029068">
    <property type="entry name" value="Glyas_Bleomycin-R_OHBP_Dase"/>
</dbReference>
<dbReference type="STRING" id="758820.SAMN00777080_2865"/>
<evidence type="ECO:0000313" key="2">
    <source>
        <dbReference type="EMBL" id="SMD44245.1"/>
    </source>
</evidence>
<protein>
    <submittedName>
        <fullName evidence="2">Catechol 2,3-dioxygenase</fullName>
    </submittedName>
</protein>
<dbReference type="PANTHER" id="PTHR36503">
    <property type="entry name" value="BLR2520 PROTEIN"/>
    <property type="match status" value="1"/>
</dbReference>
<evidence type="ECO:0000259" key="1">
    <source>
        <dbReference type="PROSITE" id="PS51819"/>
    </source>
</evidence>
<evidence type="ECO:0000313" key="3">
    <source>
        <dbReference type="Proteomes" id="UP000192333"/>
    </source>
</evidence>
<dbReference type="Gene3D" id="3.10.180.10">
    <property type="entry name" value="2,3-Dihydroxybiphenyl 1,2-Dioxygenase, domain 1"/>
    <property type="match status" value="1"/>
</dbReference>
<dbReference type="PANTHER" id="PTHR36503:SF1">
    <property type="entry name" value="BLR2520 PROTEIN"/>
    <property type="match status" value="1"/>
</dbReference>
<dbReference type="InterPro" id="IPR004360">
    <property type="entry name" value="Glyas_Fos-R_dOase_dom"/>
</dbReference>
<name>A0A1W2H5N3_9BACT</name>
<reference evidence="3" key="1">
    <citation type="submission" date="2017-04" db="EMBL/GenBank/DDBJ databases">
        <authorList>
            <person name="Varghese N."/>
            <person name="Submissions S."/>
        </authorList>
    </citation>
    <scope>NUCLEOTIDE SEQUENCE [LARGE SCALE GENOMIC DNA]</scope>
    <source>
        <strain evidence="3">DSM 16537</strain>
    </source>
</reference>
<gene>
    <name evidence="2" type="ORF">SAMN00777080_2865</name>
</gene>
<keyword evidence="2" id="KW-0223">Dioxygenase</keyword>